<name>A0AAU9NTN2_9ASTR</name>
<dbReference type="AlphaFoldDB" id="A0AAU9NTN2"/>
<dbReference type="PANTHER" id="PTHR47481:SF40">
    <property type="entry name" value="RETROTRANSPOSON GAG DOMAIN-CONTAINING PROTEIN"/>
    <property type="match status" value="1"/>
</dbReference>
<evidence type="ECO:0008006" key="4">
    <source>
        <dbReference type="Google" id="ProtNLM"/>
    </source>
</evidence>
<sequence length="364" mass="41203">MSEKAEASSTDVAKTMHPVYNVANIQHKVRVLDGLKVSYSSWVKLFQLHAKGYKVMAHIDGTKPPAKTDPEYESWSEIDAIVLQWIYGTLSDDLLTRVLETQSTAREAWCRIQTIFLNNKGSRAAALEHEFNNLTLKSMPSLEAYCQKLKELGDRLNDVDCPVNNQRLVLQLVHGLPVEYDTTAAYINQTLPTWETAVSMMELEHQRQTARETLSPPTAMAVVHSAPFTQLNRRRQGNRHNGKRPNSQQSSSSSAPRRNPVNPQPRSQHQQVQQAQAQPWFSSNARAPYWAYWSPPPCPYPTTAGWNSPWNCQSSQTWTPSVRRPASRTNGPTDNQAHFTAYDLMEPTQMGEAFQAMNLEQPDE</sequence>
<feature type="region of interest" description="Disordered" evidence="1">
    <location>
        <begin position="313"/>
        <end position="336"/>
    </location>
</feature>
<evidence type="ECO:0000313" key="3">
    <source>
        <dbReference type="Proteomes" id="UP001157418"/>
    </source>
</evidence>
<keyword evidence="3" id="KW-1185">Reference proteome</keyword>
<dbReference type="PANTHER" id="PTHR47481">
    <property type="match status" value="1"/>
</dbReference>
<feature type="compositionally biased region" description="Low complexity" evidence="1">
    <location>
        <begin position="264"/>
        <end position="279"/>
    </location>
</feature>
<dbReference type="Proteomes" id="UP001157418">
    <property type="component" value="Unassembled WGS sequence"/>
</dbReference>
<organism evidence="2 3">
    <name type="scientific">Lactuca virosa</name>
    <dbReference type="NCBI Taxonomy" id="75947"/>
    <lineage>
        <taxon>Eukaryota</taxon>
        <taxon>Viridiplantae</taxon>
        <taxon>Streptophyta</taxon>
        <taxon>Embryophyta</taxon>
        <taxon>Tracheophyta</taxon>
        <taxon>Spermatophyta</taxon>
        <taxon>Magnoliopsida</taxon>
        <taxon>eudicotyledons</taxon>
        <taxon>Gunneridae</taxon>
        <taxon>Pentapetalae</taxon>
        <taxon>asterids</taxon>
        <taxon>campanulids</taxon>
        <taxon>Asterales</taxon>
        <taxon>Asteraceae</taxon>
        <taxon>Cichorioideae</taxon>
        <taxon>Cichorieae</taxon>
        <taxon>Lactucinae</taxon>
        <taxon>Lactuca</taxon>
    </lineage>
</organism>
<feature type="compositionally biased region" description="Polar residues" evidence="1">
    <location>
        <begin position="327"/>
        <end position="336"/>
    </location>
</feature>
<proteinExistence type="predicted"/>
<gene>
    <name evidence="2" type="ORF">LVIROSA_LOCUS27351</name>
</gene>
<dbReference type="EMBL" id="CAKMRJ010005412">
    <property type="protein sequence ID" value="CAH1441278.1"/>
    <property type="molecule type" value="Genomic_DNA"/>
</dbReference>
<reference evidence="2 3" key="1">
    <citation type="submission" date="2022-01" db="EMBL/GenBank/DDBJ databases">
        <authorList>
            <person name="Xiong W."/>
            <person name="Schranz E."/>
        </authorList>
    </citation>
    <scope>NUCLEOTIDE SEQUENCE [LARGE SCALE GENOMIC DNA]</scope>
</reference>
<dbReference type="Pfam" id="PF14223">
    <property type="entry name" value="Retrotran_gag_2"/>
    <property type="match status" value="1"/>
</dbReference>
<feature type="compositionally biased region" description="Basic residues" evidence="1">
    <location>
        <begin position="232"/>
        <end position="243"/>
    </location>
</feature>
<protein>
    <recommendedName>
        <fullName evidence="4">Retrotransposon gag domain-containing protein</fullName>
    </recommendedName>
</protein>
<evidence type="ECO:0000313" key="2">
    <source>
        <dbReference type="EMBL" id="CAH1441278.1"/>
    </source>
</evidence>
<feature type="region of interest" description="Disordered" evidence="1">
    <location>
        <begin position="227"/>
        <end position="279"/>
    </location>
</feature>
<comment type="caution">
    <text evidence="2">The sequence shown here is derived from an EMBL/GenBank/DDBJ whole genome shotgun (WGS) entry which is preliminary data.</text>
</comment>
<evidence type="ECO:0000256" key="1">
    <source>
        <dbReference type="SAM" id="MobiDB-lite"/>
    </source>
</evidence>
<accession>A0AAU9NTN2</accession>